<protein>
    <submittedName>
        <fullName evidence="2">Pyruvate carboxylase subunit B</fullName>
        <ecNumber evidence="2">6.4.1.1</ecNumber>
    </submittedName>
</protein>
<organism evidence="2 3">
    <name type="scientific">Paenibacillus thalictri</name>
    <dbReference type="NCBI Taxonomy" id="2527873"/>
    <lineage>
        <taxon>Bacteria</taxon>
        <taxon>Bacillati</taxon>
        <taxon>Bacillota</taxon>
        <taxon>Bacilli</taxon>
        <taxon>Bacillales</taxon>
        <taxon>Paenibacillaceae</taxon>
        <taxon>Paenibacillus</taxon>
    </lineage>
</organism>
<dbReference type="CDD" id="cd07937">
    <property type="entry name" value="DRE_TIM_PC_TC_5S"/>
    <property type="match status" value="1"/>
</dbReference>
<dbReference type="SUPFAM" id="SSF51569">
    <property type="entry name" value="Aldolase"/>
    <property type="match status" value="1"/>
</dbReference>
<name>A0A4Q9DSL5_9BACL</name>
<dbReference type="EC" id="6.4.1.1" evidence="2"/>
<dbReference type="OrthoDB" id="9807469at2"/>
<sequence>MKEVKIIDQTLRDGHQSLWATRMTTSMMFPVLNKINEAGYEAVDLMAMAHFDACIRYLREDPWERARIISKKLTVPTGGWMRSNNLIGFEAAPRDVVELFVEKLVENGFGRIAAFEGLLDIDNITDTLIQTKKLGASAVAAFVFCESPIHTDELYVNRVTELLTRTKVDAIMIKDAGGVLTPDRVRTLVPALKKAMGDIPLELHTHCTTGLGPLVYLEGVKYGADCIHTAVSPLANGCANPSIENLSRSLRDMNYKVNLNDRFIYEIGEHFQAVAEQEGFPVGLPMEYNAFHYKHQIPGGMLTNLFYQLEQAGLRNRFDEVLNEIALIREELAWPIMVTPFSQLVATQAVLNVVHGQRYNIVPDEVKKYVLGHYGKLIAPIDGNILDKIVENGSKMIPLKRKPLPDMLPQLRKQYPNATDEERLLRFMIKGSHVDEMKKAGPINTCYNLLKDPITKIIKTLTESKQFGYVQISNGSTKLKLG</sequence>
<keyword evidence="3" id="KW-1185">Reference proteome</keyword>
<dbReference type="SUPFAM" id="SSF89000">
    <property type="entry name" value="post-HMGL domain-like"/>
    <property type="match status" value="1"/>
</dbReference>
<dbReference type="InterPro" id="IPR013785">
    <property type="entry name" value="Aldolase_TIM"/>
</dbReference>
<dbReference type="InterPro" id="IPR055268">
    <property type="entry name" value="PCB-like"/>
</dbReference>
<dbReference type="PANTHER" id="PTHR43778:SF2">
    <property type="entry name" value="PYRUVATE CARBOXYLASE, MITOCHONDRIAL"/>
    <property type="match status" value="1"/>
</dbReference>
<dbReference type="GO" id="GO:0006094">
    <property type="term" value="P:gluconeogenesis"/>
    <property type="evidence" value="ECO:0007669"/>
    <property type="project" value="TreeGrafter"/>
</dbReference>
<dbReference type="NCBIfam" id="NF006761">
    <property type="entry name" value="PRK09282.1"/>
    <property type="match status" value="1"/>
</dbReference>
<gene>
    <name evidence="2" type="ORF">EYB31_09625</name>
</gene>
<comment type="caution">
    <text evidence="2">The sequence shown here is derived from an EMBL/GenBank/DDBJ whole genome shotgun (WGS) entry which is preliminary data.</text>
</comment>
<dbReference type="Pfam" id="PF00682">
    <property type="entry name" value="HMGL-like"/>
    <property type="match status" value="1"/>
</dbReference>
<dbReference type="Pfam" id="PF02436">
    <property type="entry name" value="PYC_OADA"/>
    <property type="match status" value="1"/>
</dbReference>
<evidence type="ECO:0000259" key="1">
    <source>
        <dbReference type="PROSITE" id="PS50991"/>
    </source>
</evidence>
<keyword evidence="2" id="KW-0670">Pyruvate</keyword>
<dbReference type="GO" id="GO:0005737">
    <property type="term" value="C:cytoplasm"/>
    <property type="evidence" value="ECO:0007669"/>
    <property type="project" value="TreeGrafter"/>
</dbReference>
<evidence type="ECO:0000313" key="2">
    <source>
        <dbReference type="EMBL" id="TBL79849.1"/>
    </source>
</evidence>
<keyword evidence="2" id="KW-0436">Ligase</keyword>
<dbReference type="AlphaFoldDB" id="A0A4Q9DSL5"/>
<accession>A0A4Q9DSL5</accession>
<proteinExistence type="predicted"/>
<dbReference type="GO" id="GO:0004736">
    <property type="term" value="F:pyruvate carboxylase activity"/>
    <property type="evidence" value="ECO:0007669"/>
    <property type="project" value="UniProtKB-EC"/>
</dbReference>
<dbReference type="Gene3D" id="3.20.20.70">
    <property type="entry name" value="Aldolase class I"/>
    <property type="match status" value="1"/>
</dbReference>
<dbReference type="InterPro" id="IPR000891">
    <property type="entry name" value="PYR_CT"/>
</dbReference>
<dbReference type="PANTHER" id="PTHR43778">
    <property type="entry name" value="PYRUVATE CARBOXYLASE"/>
    <property type="match status" value="1"/>
</dbReference>
<feature type="domain" description="Pyruvate carboxyltransferase" evidence="1">
    <location>
        <begin position="4"/>
        <end position="265"/>
    </location>
</feature>
<dbReference type="InterPro" id="IPR003379">
    <property type="entry name" value="Carboxylase_cons_dom"/>
</dbReference>
<dbReference type="RefSeq" id="WP_131013095.1">
    <property type="nucleotide sequence ID" value="NZ_SIRE01000006.1"/>
</dbReference>
<dbReference type="PROSITE" id="PS50991">
    <property type="entry name" value="PYR_CT"/>
    <property type="match status" value="1"/>
</dbReference>
<evidence type="ECO:0000313" key="3">
    <source>
        <dbReference type="Proteomes" id="UP000293142"/>
    </source>
</evidence>
<dbReference type="Proteomes" id="UP000293142">
    <property type="component" value="Unassembled WGS sequence"/>
</dbReference>
<dbReference type="EMBL" id="SIRE01000006">
    <property type="protein sequence ID" value="TBL79849.1"/>
    <property type="molecule type" value="Genomic_DNA"/>
</dbReference>
<reference evidence="2 3" key="1">
    <citation type="submission" date="2019-02" db="EMBL/GenBank/DDBJ databases">
        <title>Paenibacillus sp. nov., isolated from surface-sterilized tissue of Thalictrum simplex L.</title>
        <authorList>
            <person name="Tuo L."/>
        </authorList>
    </citation>
    <scope>NUCLEOTIDE SEQUENCE [LARGE SCALE GENOMIC DNA]</scope>
    <source>
        <strain evidence="2 3">N2SHLJ1</strain>
    </source>
</reference>